<dbReference type="GO" id="GO:0033794">
    <property type="term" value="F:sarcosine reductase activity"/>
    <property type="evidence" value="ECO:0007669"/>
    <property type="project" value="UniProtKB-EC"/>
</dbReference>
<name>A0A8J6TCH4_9BACT</name>
<evidence type="ECO:0000256" key="2">
    <source>
        <dbReference type="ARBA" id="ARBA00022933"/>
    </source>
</evidence>
<comment type="similarity">
    <text evidence="1">Belongs to the GrdA family.</text>
</comment>
<reference evidence="9 10" key="1">
    <citation type="submission" date="2020-08" db="EMBL/GenBank/DDBJ databases">
        <title>Bridging the membrane lipid divide: bacteria of the FCB group superphylum have the potential to synthesize archaeal ether lipids.</title>
        <authorList>
            <person name="Villanueva L."/>
            <person name="Von Meijenfeldt F.A.B."/>
            <person name="Westbye A.B."/>
            <person name="Yadav S."/>
            <person name="Hopmans E.C."/>
            <person name="Dutilh B.E."/>
            <person name="Sinninghe Damste J.S."/>
        </authorList>
    </citation>
    <scope>NUCLEOTIDE SEQUENCE [LARGE SCALE GENOMIC DNA]</scope>
    <source>
        <strain evidence="9">NIOZ-UU81</strain>
    </source>
</reference>
<comment type="caution">
    <text evidence="9">The sequence shown here is derived from an EMBL/GenBank/DDBJ whole genome shotgun (WGS) entry which is preliminary data.</text>
</comment>
<accession>A0A8J6TCH4</accession>
<dbReference type="GO" id="GO:0033795">
    <property type="term" value="F:betaine reductase activity"/>
    <property type="evidence" value="ECO:0007669"/>
    <property type="project" value="UniProtKB-EC"/>
</dbReference>
<dbReference type="GO" id="GO:0030699">
    <property type="term" value="F:glycine reductase activity"/>
    <property type="evidence" value="ECO:0007669"/>
    <property type="project" value="UniProtKB-EC"/>
</dbReference>
<evidence type="ECO:0000256" key="1">
    <source>
        <dbReference type="ARBA" id="ARBA00010866"/>
    </source>
</evidence>
<evidence type="ECO:0000256" key="8">
    <source>
        <dbReference type="ARBA" id="ARBA00048720"/>
    </source>
</evidence>
<dbReference type="EMBL" id="JACNLK010000045">
    <property type="protein sequence ID" value="MBC8208555.1"/>
    <property type="molecule type" value="Genomic_DNA"/>
</dbReference>
<dbReference type="InterPro" id="IPR006812">
    <property type="entry name" value="GRDA"/>
</dbReference>
<dbReference type="GO" id="GO:0030700">
    <property type="term" value="C:glycine reductase complex"/>
    <property type="evidence" value="ECO:0007669"/>
    <property type="project" value="InterPro"/>
</dbReference>
<evidence type="ECO:0000256" key="6">
    <source>
        <dbReference type="ARBA" id="ARBA00047603"/>
    </source>
</evidence>
<keyword evidence="2" id="KW-0712">Selenocysteine</keyword>
<comment type="catalytic activity">
    <reaction evidence="8">
        <text>acetyl phosphate + methylamine + [thioredoxin]-disulfide + H2O = sarcosine + [thioredoxin]-dithiol + phosphate + H(+)</text>
        <dbReference type="Rhea" id="RHEA:12825"/>
        <dbReference type="Rhea" id="RHEA-COMP:10698"/>
        <dbReference type="Rhea" id="RHEA-COMP:10700"/>
        <dbReference type="ChEBI" id="CHEBI:15377"/>
        <dbReference type="ChEBI" id="CHEBI:15378"/>
        <dbReference type="ChEBI" id="CHEBI:22191"/>
        <dbReference type="ChEBI" id="CHEBI:29950"/>
        <dbReference type="ChEBI" id="CHEBI:43474"/>
        <dbReference type="ChEBI" id="CHEBI:50058"/>
        <dbReference type="ChEBI" id="CHEBI:57433"/>
        <dbReference type="ChEBI" id="CHEBI:59338"/>
        <dbReference type="EC" id="1.21.4.3"/>
    </reaction>
</comment>
<sequence>MAQRYGRDELLVVLGVNQPAILQIMARTFKEGDPSFAGALAGIALGLESYHILELKDEIPPEVWDREMGMCELELEDEKQAQIRQLMEEIRRG</sequence>
<evidence type="ECO:0000256" key="3">
    <source>
        <dbReference type="ARBA" id="ARBA00023002"/>
    </source>
</evidence>
<comment type="catalytic activity">
    <reaction evidence="7">
        <text>acetyl phosphate + trimethylamine + [thioredoxin]-disulfide + H2O = glycine betaine + [thioredoxin]-dithiol + phosphate + H(+)</text>
        <dbReference type="Rhea" id="RHEA:11848"/>
        <dbReference type="Rhea" id="RHEA-COMP:10698"/>
        <dbReference type="Rhea" id="RHEA-COMP:10700"/>
        <dbReference type="ChEBI" id="CHEBI:15377"/>
        <dbReference type="ChEBI" id="CHEBI:15378"/>
        <dbReference type="ChEBI" id="CHEBI:17750"/>
        <dbReference type="ChEBI" id="CHEBI:22191"/>
        <dbReference type="ChEBI" id="CHEBI:29950"/>
        <dbReference type="ChEBI" id="CHEBI:43474"/>
        <dbReference type="ChEBI" id="CHEBI:50058"/>
        <dbReference type="ChEBI" id="CHEBI:58389"/>
        <dbReference type="EC" id="1.21.4.4"/>
    </reaction>
</comment>
<comment type="subunit">
    <text evidence="5">Monomer. Component of the glycine, sarcosine and betaine reductase complexes, together with components B and C.</text>
</comment>
<evidence type="ECO:0000256" key="4">
    <source>
        <dbReference type="ARBA" id="ARBA00025583"/>
    </source>
</evidence>
<keyword evidence="3" id="KW-0560">Oxidoreductase</keyword>
<comment type="catalytic activity">
    <reaction evidence="6">
        <text>acetyl phosphate + [thioredoxin]-disulfide + NH4(+) + H2O = [thioredoxin]-dithiol + glycine + phosphate + H(+)</text>
        <dbReference type="Rhea" id="RHEA:12232"/>
        <dbReference type="Rhea" id="RHEA-COMP:10698"/>
        <dbReference type="Rhea" id="RHEA-COMP:10700"/>
        <dbReference type="ChEBI" id="CHEBI:15377"/>
        <dbReference type="ChEBI" id="CHEBI:15378"/>
        <dbReference type="ChEBI" id="CHEBI:22191"/>
        <dbReference type="ChEBI" id="CHEBI:28938"/>
        <dbReference type="ChEBI" id="CHEBI:29950"/>
        <dbReference type="ChEBI" id="CHEBI:43474"/>
        <dbReference type="ChEBI" id="CHEBI:50058"/>
        <dbReference type="ChEBI" id="CHEBI:57305"/>
        <dbReference type="EC" id="1.21.4.2"/>
    </reaction>
</comment>
<gene>
    <name evidence="9" type="ORF">H8E79_05260</name>
</gene>
<evidence type="ECO:0000313" key="9">
    <source>
        <dbReference type="EMBL" id="MBC8208555.1"/>
    </source>
</evidence>
<protein>
    <submittedName>
        <fullName evidence="9">Uncharacterized protein</fullName>
    </submittedName>
</protein>
<dbReference type="Pfam" id="PF04723">
    <property type="entry name" value="GRDA"/>
    <property type="match status" value="1"/>
</dbReference>
<evidence type="ECO:0000256" key="5">
    <source>
        <dbReference type="ARBA" id="ARBA00025846"/>
    </source>
</evidence>
<dbReference type="AlphaFoldDB" id="A0A8J6TCH4"/>
<evidence type="ECO:0000256" key="7">
    <source>
        <dbReference type="ARBA" id="ARBA00048189"/>
    </source>
</evidence>
<organism evidence="9 10">
    <name type="scientific">Candidatus Desulfatifera sulfidica</name>
    <dbReference type="NCBI Taxonomy" id="2841691"/>
    <lineage>
        <taxon>Bacteria</taxon>
        <taxon>Pseudomonadati</taxon>
        <taxon>Thermodesulfobacteriota</taxon>
        <taxon>Desulfobulbia</taxon>
        <taxon>Desulfobulbales</taxon>
        <taxon>Desulfobulbaceae</taxon>
        <taxon>Candidatus Desulfatifera</taxon>
    </lineage>
</organism>
<dbReference type="Proteomes" id="UP000599024">
    <property type="component" value="Unassembled WGS sequence"/>
</dbReference>
<evidence type="ECO:0000313" key="10">
    <source>
        <dbReference type="Proteomes" id="UP000599024"/>
    </source>
</evidence>
<proteinExistence type="inferred from homology"/>
<comment type="function">
    <text evidence="4">In the first step of glycine, betaine and sarcosine reductases, the substrate is bound to component PB via a Schiff base intermediate. Then the PB-activated substrate is nucleophilically attacked by the selenol anion of component PA to transform it to a carboxymethylated selenoether and the respective amine. By action of component PC, acetyl phosphate is formed, leaving component PA in its oxidized state. Finally component PA becomes reduced by the thioredoxin system to start a new catalytic cycle of reductive deamination.</text>
</comment>